<keyword evidence="2" id="KW-1185">Reference proteome</keyword>
<dbReference type="EMBL" id="JAMDMX010000056">
    <property type="protein sequence ID" value="MCY9694885.1"/>
    <property type="molecule type" value="Genomic_DNA"/>
</dbReference>
<gene>
    <name evidence="1" type="ORF">M5X19_18535</name>
</gene>
<accession>A0ABT4GFC5</accession>
<evidence type="ECO:0000313" key="2">
    <source>
        <dbReference type="Proteomes" id="UP001527099"/>
    </source>
</evidence>
<protein>
    <submittedName>
        <fullName evidence="1">Uncharacterized protein</fullName>
    </submittedName>
</protein>
<organism evidence="1 2">
    <name type="scientific">Paenibacillus alginolyticus</name>
    <dbReference type="NCBI Taxonomy" id="59839"/>
    <lineage>
        <taxon>Bacteria</taxon>
        <taxon>Bacillati</taxon>
        <taxon>Bacillota</taxon>
        <taxon>Bacilli</taxon>
        <taxon>Bacillales</taxon>
        <taxon>Paenibacillaceae</taxon>
        <taxon>Paenibacillus</taxon>
    </lineage>
</organism>
<evidence type="ECO:0000313" key="1">
    <source>
        <dbReference type="EMBL" id="MCY9694885.1"/>
    </source>
</evidence>
<sequence length="56" mass="6434">MYARSGFGGNSNSIHSILHFPFFYADAFLRNLLYLALHPAAIIMSKNEKIYIEEIQ</sequence>
<proteinExistence type="predicted"/>
<reference evidence="1 2" key="1">
    <citation type="submission" date="2022-05" db="EMBL/GenBank/DDBJ databases">
        <title>Genome Sequencing of Bee-Associated Microbes.</title>
        <authorList>
            <person name="Dunlap C."/>
        </authorList>
    </citation>
    <scope>NUCLEOTIDE SEQUENCE [LARGE SCALE GENOMIC DNA]</scope>
    <source>
        <strain evidence="1 2">NRRL B-14421</strain>
    </source>
</reference>
<comment type="caution">
    <text evidence="1">The sequence shown here is derived from an EMBL/GenBank/DDBJ whole genome shotgun (WGS) entry which is preliminary data.</text>
</comment>
<name>A0ABT4GFC5_9BACL</name>
<dbReference type="RefSeq" id="WP_154669634.1">
    <property type="nucleotide sequence ID" value="NZ_JAMDMW010000136.1"/>
</dbReference>
<dbReference type="Proteomes" id="UP001527099">
    <property type="component" value="Unassembled WGS sequence"/>
</dbReference>